<dbReference type="Proteomes" id="UP001283366">
    <property type="component" value="Unassembled WGS sequence"/>
</dbReference>
<name>A0A1Y6ITN3_9VIBR</name>
<reference evidence="9 10" key="1">
    <citation type="submission" date="2017-05" db="EMBL/GenBank/DDBJ databases">
        <authorList>
            <person name="Song R."/>
            <person name="Chenine A.L."/>
            <person name="Ruprecht R.M."/>
        </authorList>
    </citation>
    <scope>NUCLEOTIDE SEQUENCE [LARGE SCALE GENOMIC DNA]</scope>
    <source>
        <strain evidence="9 10">CECT 7927</strain>
    </source>
</reference>
<dbReference type="PANTHER" id="PTHR30509">
    <property type="entry name" value="P-HYDROXYBENZOIC ACID EFFLUX PUMP SUBUNIT-RELATED"/>
    <property type="match status" value="1"/>
</dbReference>
<comment type="subcellular location">
    <subcellularLocation>
        <location evidence="1">Cell membrane</location>
        <topology evidence="1">Multi-pass membrane protein</topology>
    </subcellularLocation>
</comment>
<dbReference type="RefSeq" id="WP_234993580.1">
    <property type="nucleotide sequence ID" value="NZ_AP024884.1"/>
</dbReference>
<accession>A0A1Y6ITN3</accession>
<feature type="transmembrane region" description="Helical" evidence="7">
    <location>
        <begin position="93"/>
        <end position="112"/>
    </location>
</feature>
<evidence type="ECO:0000313" key="8">
    <source>
        <dbReference type="EMBL" id="MDW6004746.1"/>
    </source>
</evidence>
<dbReference type="EMBL" id="JAWRCO010000002">
    <property type="protein sequence ID" value="MDW6004746.1"/>
    <property type="molecule type" value="Genomic_DNA"/>
</dbReference>
<feature type="transmembrane region" description="Helical" evidence="7">
    <location>
        <begin position="66"/>
        <end position="86"/>
    </location>
</feature>
<evidence type="ECO:0000313" key="9">
    <source>
        <dbReference type="EMBL" id="SMS01037.1"/>
    </source>
</evidence>
<sequence length="689" mass="76505">MSVPLLARTIFFPQRPAVIFATKGIIAMALSLYVAMYCQLDRPYWALVSAVFLQLRPESGLVIEKGISQITGTLVGGGVGILILDWLIPFPELALPALGLWLAITAYFSAMVRNPNAIYAYTMAGVTPILIVVLTMAQPASVISSHTVFDIAQARMSELIVGSLCATFISLFFWPTHVKDSLHTFSRTVINQTLHYLVLELDESKTHQERHQSLDSILETLTQLNENTSAVQYEGPQGPGIFRAISLLNNKIMSLLAVIQIFGRLKRYHPELDSPFLNTVVQDIRQSVCQMREETDRQVCYQIAKTLRQKLLILKQSTGQTTPLELRLVKTAMEMTADLTVVLTTYQAIFHREGTRLNAPKFQPHHDPWIGFSVALRTVSVFSISAALWIFTGSSAVIMMMILPVIFSMMMARLPLNIVTIVLKRLTISALVALCVTIFYALNILAQSSDDYILLLLVLAGPYFLGLLALANRQTLPYGLGFCIPFTILIRPGPDMSTSFSIDFTLSSGLGIITGTYLLYWLFQIITGPGLKLIQKGVLKATVNDLKSLSATNREYEKTRFNARMTDRLLRSAVGGSVPERQIMTDIILTGLNLGHVSLRIGRLLGSFGIDRQNSSYHDWQIVLAETYELAAQGKISEQFMCSSEQLLTELQAAKIGDENILMMQGMIQRIGLTFERTAAAVSQSTMMD</sequence>
<evidence type="ECO:0000256" key="7">
    <source>
        <dbReference type="SAM" id="Phobius"/>
    </source>
</evidence>
<feature type="transmembrane region" description="Helical" evidence="7">
    <location>
        <begin position="17"/>
        <end position="36"/>
    </location>
</feature>
<evidence type="ECO:0000256" key="4">
    <source>
        <dbReference type="ARBA" id="ARBA00022692"/>
    </source>
</evidence>
<reference evidence="8 11" key="2">
    <citation type="submission" date="2023-11" db="EMBL/GenBank/DDBJ databases">
        <title>Plant-associative lifestyle of Vibrio porteresiae and its evolutionary dynamics.</title>
        <authorList>
            <person name="Rameshkumar N."/>
            <person name="Kirti K."/>
        </authorList>
    </citation>
    <scope>NUCLEOTIDE SEQUENCE [LARGE SCALE GENOMIC DNA]</scope>
    <source>
        <strain evidence="8 11">MSSRF38</strain>
    </source>
</reference>
<protein>
    <submittedName>
        <fullName evidence="8">FUSC family protein</fullName>
    </submittedName>
    <submittedName>
        <fullName evidence="9">p-hydroxybenzoic acid efflux pump subunit AaeB</fullName>
    </submittedName>
</protein>
<dbReference type="GO" id="GO:0005886">
    <property type="term" value="C:plasma membrane"/>
    <property type="evidence" value="ECO:0007669"/>
    <property type="project" value="UniProtKB-SubCell"/>
</dbReference>
<organism evidence="9 10">
    <name type="scientific">Vibrio mangrovi</name>
    <dbReference type="NCBI Taxonomy" id="474394"/>
    <lineage>
        <taxon>Bacteria</taxon>
        <taxon>Pseudomonadati</taxon>
        <taxon>Pseudomonadota</taxon>
        <taxon>Gammaproteobacteria</taxon>
        <taxon>Vibrionales</taxon>
        <taxon>Vibrionaceae</taxon>
        <taxon>Vibrio</taxon>
    </lineage>
</organism>
<evidence type="ECO:0000256" key="2">
    <source>
        <dbReference type="ARBA" id="ARBA00022448"/>
    </source>
</evidence>
<dbReference type="EMBL" id="FXXI01000003">
    <property type="protein sequence ID" value="SMS01037.1"/>
    <property type="molecule type" value="Genomic_DNA"/>
</dbReference>
<dbReference type="GO" id="GO:0022857">
    <property type="term" value="F:transmembrane transporter activity"/>
    <property type="evidence" value="ECO:0007669"/>
    <property type="project" value="InterPro"/>
</dbReference>
<proteinExistence type="predicted"/>
<evidence type="ECO:0000313" key="10">
    <source>
        <dbReference type="Proteomes" id="UP000196125"/>
    </source>
</evidence>
<keyword evidence="11" id="KW-1185">Reference proteome</keyword>
<keyword evidence="5 7" id="KW-1133">Transmembrane helix</keyword>
<feature type="transmembrane region" description="Helical" evidence="7">
    <location>
        <begin position="452"/>
        <end position="471"/>
    </location>
</feature>
<gene>
    <name evidence="9" type="primary">aaeB</name>
    <name evidence="8" type="ORF">SBX37_17960</name>
    <name evidence="9" type="ORF">VIM7927_02314</name>
</gene>
<evidence type="ECO:0000313" key="11">
    <source>
        <dbReference type="Proteomes" id="UP001283366"/>
    </source>
</evidence>
<feature type="transmembrane region" description="Helical" evidence="7">
    <location>
        <begin position="118"/>
        <end position="137"/>
    </location>
</feature>
<dbReference type="Proteomes" id="UP000196125">
    <property type="component" value="Unassembled WGS sequence"/>
</dbReference>
<dbReference type="Pfam" id="PF04632">
    <property type="entry name" value="FUSC"/>
    <property type="match status" value="1"/>
</dbReference>
<dbReference type="PANTHER" id="PTHR30509:SF9">
    <property type="entry name" value="MULTIDRUG RESISTANCE PROTEIN MDTO"/>
    <property type="match status" value="1"/>
</dbReference>
<keyword evidence="2" id="KW-0813">Transport</keyword>
<evidence type="ECO:0000256" key="6">
    <source>
        <dbReference type="ARBA" id="ARBA00023136"/>
    </source>
</evidence>
<evidence type="ECO:0000256" key="5">
    <source>
        <dbReference type="ARBA" id="ARBA00022989"/>
    </source>
</evidence>
<keyword evidence="3" id="KW-1003">Cell membrane</keyword>
<feature type="transmembrane region" description="Helical" evidence="7">
    <location>
        <begin position="426"/>
        <end position="446"/>
    </location>
</feature>
<feature type="transmembrane region" description="Helical" evidence="7">
    <location>
        <begin position="158"/>
        <end position="176"/>
    </location>
</feature>
<dbReference type="InterPro" id="IPR006726">
    <property type="entry name" value="PHBA_efflux_AaeB/fusaric-R"/>
</dbReference>
<evidence type="ECO:0000256" key="1">
    <source>
        <dbReference type="ARBA" id="ARBA00004651"/>
    </source>
</evidence>
<keyword evidence="4 7" id="KW-0812">Transmembrane</keyword>
<dbReference type="AlphaFoldDB" id="A0A1Y6ITN3"/>
<keyword evidence="6 7" id="KW-0472">Membrane</keyword>
<feature type="transmembrane region" description="Helical" evidence="7">
    <location>
        <begin position="500"/>
        <end position="523"/>
    </location>
</feature>
<evidence type="ECO:0000256" key="3">
    <source>
        <dbReference type="ARBA" id="ARBA00022475"/>
    </source>
</evidence>